<accession>A0A0F9AN28</accession>
<comment type="caution">
    <text evidence="1">The sequence shown here is derived from an EMBL/GenBank/DDBJ whole genome shotgun (WGS) entry which is preliminary data.</text>
</comment>
<evidence type="ECO:0000313" key="1">
    <source>
        <dbReference type="EMBL" id="KKL11039.1"/>
    </source>
</evidence>
<name>A0A0F9AN28_9ZZZZ</name>
<organism evidence="1">
    <name type="scientific">marine sediment metagenome</name>
    <dbReference type="NCBI Taxonomy" id="412755"/>
    <lineage>
        <taxon>unclassified sequences</taxon>
        <taxon>metagenomes</taxon>
        <taxon>ecological metagenomes</taxon>
    </lineage>
</organism>
<reference evidence="1" key="1">
    <citation type="journal article" date="2015" name="Nature">
        <title>Complex archaea that bridge the gap between prokaryotes and eukaryotes.</title>
        <authorList>
            <person name="Spang A."/>
            <person name="Saw J.H."/>
            <person name="Jorgensen S.L."/>
            <person name="Zaremba-Niedzwiedzka K."/>
            <person name="Martijn J."/>
            <person name="Lind A.E."/>
            <person name="van Eijk R."/>
            <person name="Schleper C."/>
            <person name="Guy L."/>
            <person name="Ettema T.J."/>
        </authorList>
    </citation>
    <scope>NUCLEOTIDE SEQUENCE</scope>
</reference>
<gene>
    <name evidence="1" type="ORF">LCGC14_2549810</name>
</gene>
<sequence length="86" mass="10085">MLYRVNDFSPSHREYPIVFRMKDCYQKMGYEVTDNTFVDLEYDNSFPYSHTFMMKIVSVGVNKRINQISLTIFQNNDSLSIGQQAG</sequence>
<dbReference type="AlphaFoldDB" id="A0A0F9AN28"/>
<proteinExistence type="predicted"/>
<dbReference type="EMBL" id="LAZR01041814">
    <property type="protein sequence ID" value="KKL11039.1"/>
    <property type="molecule type" value="Genomic_DNA"/>
</dbReference>
<protein>
    <submittedName>
        <fullName evidence="1">Uncharacterized protein</fullName>
    </submittedName>
</protein>